<protein>
    <submittedName>
        <fullName evidence="1">Uncharacterized protein F54H12.2</fullName>
    </submittedName>
</protein>
<evidence type="ECO:0000313" key="2">
    <source>
        <dbReference type="Proteomes" id="UP001054837"/>
    </source>
</evidence>
<sequence>MFDLIQTQLYIKVKIVNPEGTPLKKDEKIGPVNLFGHSLFPQMDISLNECLVSNSSNTYLYRSYFETPLNPGFDCKISQLTSETFYKENNDGLKQRSNFFLIKCHRGYDSKLHGDLFHQEKLLLNLVHVKLKLIRSKLDFFLQGDAGYKVILEKINLLVRKVRFSPGVILGYAKVLENDGAKYPLNRVLCKVYSVPQGSKSFVQDNIFVGQMPKRIIVGCVDNDAFHGTFQKSHFDFKHCHMNFIGIYVDEQPKPRAPLELNFDKNNYIKGYHSLF</sequence>
<comment type="caution">
    <text evidence="1">The sequence shown here is derived from an EMBL/GenBank/DDBJ whole genome shotgun (WGS) entry which is preliminary data.</text>
</comment>
<accession>A0AAV4QPC2</accession>
<evidence type="ECO:0000313" key="1">
    <source>
        <dbReference type="EMBL" id="GIY10786.1"/>
    </source>
</evidence>
<organism evidence="1 2">
    <name type="scientific">Caerostris darwini</name>
    <dbReference type="NCBI Taxonomy" id="1538125"/>
    <lineage>
        <taxon>Eukaryota</taxon>
        <taxon>Metazoa</taxon>
        <taxon>Ecdysozoa</taxon>
        <taxon>Arthropoda</taxon>
        <taxon>Chelicerata</taxon>
        <taxon>Arachnida</taxon>
        <taxon>Araneae</taxon>
        <taxon>Araneomorphae</taxon>
        <taxon>Entelegynae</taxon>
        <taxon>Araneoidea</taxon>
        <taxon>Araneidae</taxon>
        <taxon>Caerostris</taxon>
    </lineage>
</organism>
<dbReference type="Proteomes" id="UP001054837">
    <property type="component" value="Unassembled WGS sequence"/>
</dbReference>
<dbReference type="EMBL" id="BPLQ01004795">
    <property type="protein sequence ID" value="GIY10786.1"/>
    <property type="molecule type" value="Genomic_DNA"/>
</dbReference>
<proteinExistence type="predicted"/>
<reference evidence="1 2" key="1">
    <citation type="submission" date="2021-06" db="EMBL/GenBank/DDBJ databases">
        <title>Caerostris darwini draft genome.</title>
        <authorList>
            <person name="Kono N."/>
            <person name="Arakawa K."/>
        </authorList>
    </citation>
    <scope>NUCLEOTIDE SEQUENCE [LARGE SCALE GENOMIC DNA]</scope>
</reference>
<gene>
    <name evidence="1" type="primary">F54H12.2_132</name>
    <name evidence="1" type="ORF">CDAR_421281</name>
</gene>
<name>A0AAV4QPC2_9ARAC</name>
<dbReference type="AlphaFoldDB" id="A0AAV4QPC2"/>
<keyword evidence="2" id="KW-1185">Reference proteome</keyword>